<accession>A0A8H6IT52</accession>
<evidence type="ECO:0000313" key="2">
    <source>
        <dbReference type="EMBL" id="KAF6796931.1"/>
    </source>
</evidence>
<feature type="region of interest" description="Disordered" evidence="1">
    <location>
        <begin position="56"/>
        <end position="94"/>
    </location>
</feature>
<proteinExistence type="predicted"/>
<dbReference type="Proteomes" id="UP000639643">
    <property type="component" value="Unassembled WGS sequence"/>
</dbReference>
<protein>
    <submittedName>
        <fullName evidence="2">Uncharacterized protein</fullName>
    </submittedName>
</protein>
<keyword evidence="3" id="KW-1185">Reference proteome</keyword>
<name>A0A8H6IT52_9PEZI</name>
<dbReference type="EMBL" id="WIGM01001461">
    <property type="protein sequence ID" value="KAF6796931.1"/>
    <property type="molecule type" value="Genomic_DNA"/>
</dbReference>
<gene>
    <name evidence="2" type="ORF">CMUS01_15832</name>
</gene>
<dbReference type="AlphaFoldDB" id="A0A8H6IT52"/>
<feature type="compositionally biased region" description="Basic and acidic residues" evidence="1">
    <location>
        <begin position="56"/>
        <end position="65"/>
    </location>
</feature>
<reference evidence="2" key="1">
    <citation type="journal article" date="2020" name="Phytopathology">
        <title>Genome Sequence Resources of Colletotrichum truncatum, C. plurivorum, C. musicola, and C. sojae: Four Species Pathogenic to Soybean (Glycine max).</title>
        <authorList>
            <person name="Rogerio F."/>
            <person name="Boufleur T.R."/>
            <person name="Ciampi-Guillardi M."/>
            <person name="Sukno S.A."/>
            <person name="Thon M.R."/>
            <person name="Massola Junior N.S."/>
            <person name="Baroncelli R."/>
        </authorList>
    </citation>
    <scope>NUCLEOTIDE SEQUENCE</scope>
    <source>
        <strain evidence="2">LFN0074</strain>
    </source>
</reference>
<sequence length="94" mass="10169">MTAGDLVSRFQQIATQSEVLKASMAHITEENRLLGQEQSDISLVLSFLRTFEARRQPAEAVHSRDTTVPACPSLALGDDEQPDSGSGVQPEEDG</sequence>
<organism evidence="2 3">
    <name type="scientific">Colletotrichum musicola</name>
    <dbReference type="NCBI Taxonomy" id="2175873"/>
    <lineage>
        <taxon>Eukaryota</taxon>
        <taxon>Fungi</taxon>
        <taxon>Dikarya</taxon>
        <taxon>Ascomycota</taxon>
        <taxon>Pezizomycotina</taxon>
        <taxon>Sordariomycetes</taxon>
        <taxon>Hypocreomycetidae</taxon>
        <taxon>Glomerellales</taxon>
        <taxon>Glomerellaceae</taxon>
        <taxon>Colletotrichum</taxon>
        <taxon>Colletotrichum orchidearum species complex</taxon>
    </lineage>
</organism>
<comment type="caution">
    <text evidence="2">The sequence shown here is derived from an EMBL/GenBank/DDBJ whole genome shotgun (WGS) entry which is preliminary data.</text>
</comment>
<evidence type="ECO:0000256" key="1">
    <source>
        <dbReference type="SAM" id="MobiDB-lite"/>
    </source>
</evidence>
<evidence type="ECO:0000313" key="3">
    <source>
        <dbReference type="Proteomes" id="UP000639643"/>
    </source>
</evidence>